<evidence type="ECO:0000313" key="9">
    <source>
        <dbReference type="Proteomes" id="UP000245119"/>
    </source>
</evidence>
<dbReference type="InterPro" id="IPR030378">
    <property type="entry name" value="G_CP_dom"/>
</dbReference>
<dbReference type="InterPro" id="IPR006073">
    <property type="entry name" value="GTP-bd"/>
</dbReference>
<dbReference type="OrthoDB" id="444945at2759"/>
<evidence type="ECO:0000256" key="1">
    <source>
        <dbReference type="ARBA" id="ARBA00004123"/>
    </source>
</evidence>
<feature type="region of interest" description="Disordered" evidence="6">
    <location>
        <begin position="1"/>
        <end position="126"/>
    </location>
</feature>
<keyword evidence="3" id="KW-0175">Coiled coil</keyword>
<keyword evidence="4" id="KW-0342">GTP-binding</keyword>
<dbReference type="OMA" id="NWIKYFR"/>
<evidence type="ECO:0000259" key="7">
    <source>
        <dbReference type="PROSITE" id="PS51721"/>
    </source>
</evidence>
<dbReference type="STRING" id="400727.A0A2T7NT46"/>
<feature type="domain" description="CP-type G" evidence="7">
    <location>
        <begin position="135"/>
        <end position="320"/>
    </location>
</feature>
<dbReference type="GO" id="GO:0005730">
    <property type="term" value="C:nucleolus"/>
    <property type="evidence" value="ECO:0007669"/>
    <property type="project" value="TreeGrafter"/>
</dbReference>
<dbReference type="EMBL" id="PZQS01000009">
    <property type="protein sequence ID" value="PVD24348.1"/>
    <property type="molecule type" value="Genomic_DNA"/>
</dbReference>
<proteinExistence type="predicted"/>
<dbReference type="Pfam" id="PF08701">
    <property type="entry name" value="GN3L_Grn1"/>
    <property type="match status" value="1"/>
</dbReference>
<keyword evidence="5" id="KW-0539">Nucleus</keyword>
<evidence type="ECO:0000256" key="4">
    <source>
        <dbReference type="ARBA" id="ARBA00023134"/>
    </source>
</evidence>
<evidence type="ECO:0000256" key="6">
    <source>
        <dbReference type="SAM" id="MobiDB-lite"/>
    </source>
</evidence>
<dbReference type="InterPro" id="IPR027417">
    <property type="entry name" value="P-loop_NTPase"/>
</dbReference>
<comment type="caution">
    <text evidence="8">The sequence shown here is derived from an EMBL/GenBank/DDBJ whole genome shotgun (WGS) entry which is preliminary data.</text>
</comment>
<feature type="compositionally biased region" description="Basic residues" evidence="6">
    <location>
        <begin position="1"/>
        <end position="43"/>
    </location>
</feature>
<evidence type="ECO:0000256" key="3">
    <source>
        <dbReference type="ARBA" id="ARBA00023054"/>
    </source>
</evidence>
<dbReference type="Pfam" id="PF01926">
    <property type="entry name" value="MMR_HSR1"/>
    <property type="match status" value="1"/>
</dbReference>
<dbReference type="Gene3D" id="1.10.1580.10">
    <property type="match status" value="1"/>
</dbReference>
<dbReference type="InterPro" id="IPR050755">
    <property type="entry name" value="TRAFAC_YlqF/YawG_RiboMat"/>
</dbReference>
<dbReference type="FunFam" id="1.10.1580.10:FF:000002">
    <property type="entry name" value="Guanine nucleotide-binding protein-like 3 (nucleolar)-like"/>
    <property type="match status" value="1"/>
</dbReference>
<keyword evidence="9" id="KW-1185">Reference proteome</keyword>
<accession>A0A2T7NT46</accession>
<dbReference type="InterPro" id="IPR014813">
    <property type="entry name" value="Gnl3_N_dom"/>
</dbReference>
<dbReference type="Gene3D" id="3.40.50.300">
    <property type="entry name" value="P-loop containing nucleotide triphosphate hydrolases"/>
    <property type="match status" value="1"/>
</dbReference>
<dbReference type="PROSITE" id="PS51721">
    <property type="entry name" value="G_CP"/>
    <property type="match status" value="1"/>
</dbReference>
<dbReference type="FunFam" id="3.40.50.300:FF:000493">
    <property type="entry name" value="Guanine nucleotide-binding protein-like 3-like protein"/>
    <property type="match status" value="1"/>
</dbReference>
<dbReference type="PRINTS" id="PR00326">
    <property type="entry name" value="GTP1OBG"/>
</dbReference>
<evidence type="ECO:0000313" key="8">
    <source>
        <dbReference type="EMBL" id="PVD24348.1"/>
    </source>
</evidence>
<dbReference type="PANTHER" id="PTHR11089:SF30">
    <property type="entry name" value="GUANINE NUCLEOTIDE-BINDING PROTEIN-LIKE 3 HOMOLOG"/>
    <property type="match status" value="1"/>
</dbReference>
<dbReference type="CDD" id="cd04178">
    <property type="entry name" value="Nucleostemin_like"/>
    <property type="match status" value="1"/>
</dbReference>
<dbReference type="PANTHER" id="PTHR11089">
    <property type="entry name" value="GTP-BINDING PROTEIN-RELATED"/>
    <property type="match status" value="1"/>
</dbReference>
<name>A0A2T7NT46_POMCA</name>
<feature type="compositionally biased region" description="Basic and acidic residues" evidence="6">
    <location>
        <begin position="63"/>
        <end position="126"/>
    </location>
</feature>
<evidence type="ECO:0000256" key="5">
    <source>
        <dbReference type="ARBA" id="ARBA00023242"/>
    </source>
</evidence>
<comment type="subcellular location">
    <subcellularLocation>
        <location evidence="1">Nucleus</location>
    </subcellularLocation>
</comment>
<keyword evidence="2" id="KW-0547">Nucleotide-binding</keyword>
<dbReference type="AlphaFoldDB" id="A0A2T7NT46"/>
<sequence length="611" mass="68273">MVGLKKKSKRITTKRRVKIEKKIKEHNRKKKKEARNNPRKGKKKDPGVPNSLPFKQLVLEEAELQKKKRDEEREKQRQKQKKEREKLNKNRNLEELVDDANKRQQEFEKKKAAQEKKALGEKQKKPPESSLKAYFREFRKVVDTADVVLEILDARDPLGSRCQALEAEVLSSGTTKKLVLVLNKIDLVPKENVEAWLTYLRNEFPTVAFKASTQMQNDHLSQRKASLASASADLIKSSHCLGADVLMKLLGNYCRNQNVRTSIRVGVVGFPNTGKSSIINSLKRSRTCSVGATPGVTKTMQEVILDKHIRLLDSPGVVMATQQSETAAVLRNVVRLEELDDPVPAVDAILKRCSKAQMMLHYNLADFKNVDEFLALLAIRRGQLRKGGVPDTKAAGRAVLKDWTSGRITYYTHPPEQHQLPTHISASIVSEMSKSFDIESLLTDESNILKGLVPTKSSHMLVDSVGPLPVIVEESDLPEDGCSETKEKSNPEEEDSGEKMVDEDEDKDDLGEMGKVTVSLPSSRTEEASKVEPTLGVKRKRADTSQPSGSGLNSENTQSNKLRKKAFKKMKKDRKRADVVSDKLSSALDTAFGVGLGDDSGDDYDFSTDFT</sequence>
<dbReference type="SUPFAM" id="SSF52540">
    <property type="entry name" value="P-loop containing nucleoside triphosphate hydrolases"/>
    <property type="match status" value="1"/>
</dbReference>
<feature type="compositionally biased region" description="Basic residues" evidence="6">
    <location>
        <begin position="561"/>
        <end position="574"/>
    </location>
</feature>
<evidence type="ECO:0000256" key="2">
    <source>
        <dbReference type="ARBA" id="ARBA00022741"/>
    </source>
</evidence>
<dbReference type="InterPro" id="IPR023179">
    <property type="entry name" value="GTP-bd_ortho_bundle_sf"/>
</dbReference>
<feature type="region of interest" description="Disordered" evidence="6">
    <location>
        <begin position="474"/>
        <end position="611"/>
    </location>
</feature>
<gene>
    <name evidence="8" type="ORF">C0Q70_14829</name>
</gene>
<dbReference type="GO" id="GO:0005525">
    <property type="term" value="F:GTP binding"/>
    <property type="evidence" value="ECO:0007669"/>
    <property type="project" value="UniProtKB-KW"/>
</dbReference>
<feature type="compositionally biased region" description="Polar residues" evidence="6">
    <location>
        <begin position="544"/>
        <end position="560"/>
    </location>
</feature>
<protein>
    <recommendedName>
        <fullName evidence="7">CP-type G domain-containing protein</fullName>
    </recommendedName>
</protein>
<dbReference type="Proteomes" id="UP000245119">
    <property type="component" value="Linkage Group LG9"/>
</dbReference>
<feature type="compositionally biased region" description="Acidic residues" evidence="6">
    <location>
        <begin position="492"/>
        <end position="511"/>
    </location>
</feature>
<organism evidence="8 9">
    <name type="scientific">Pomacea canaliculata</name>
    <name type="common">Golden apple snail</name>
    <dbReference type="NCBI Taxonomy" id="400727"/>
    <lineage>
        <taxon>Eukaryota</taxon>
        <taxon>Metazoa</taxon>
        <taxon>Spiralia</taxon>
        <taxon>Lophotrochozoa</taxon>
        <taxon>Mollusca</taxon>
        <taxon>Gastropoda</taxon>
        <taxon>Caenogastropoda</taxon>
        <taxon>Architaenioglossa</taxon>
        <taxon>Ampullarioidea</taxon>
        <taxon>Ampullariidae</taxon>
        <taxon>Pomacea</taxon>
    </lineage>
</organism>
<feature type="compositionally biased region" description="Acidic residues" evidence="6">
    <location>
        <begin position="599"/>
        <end position="611"/>
    </location>
</feature>
<reference evidence="8 9" key="1">
    <citation type="submission" date="2018-04" db="EMBL/GenBank/DDBJ databases">
        <title>The genome of golden apple snail Pomacea canaliculata provides insight into stress tolerance and invasive adaptation.</title>
        <authorList>
            <person name="Liu C."/>
            <person name="Liu B."/>
            <person name="Ren Y."/>
            <person name="Zhang Y."/>
            <person name="Wang H."/>
            <person name="Li S."/>
            <person name="Jiang F."/>
            <person name="Yin L."/>
            <person name="Zhang G."/>
            <person name="Qian W."/>
            <person name="Fan W."/>
        </authorList>
    </citation>
    <scope>NUCLEOTIDE SEQUENCE [LARGE SCALE GENOMIC DNA]</scope>
    <source>
        <strain evidence="8">SZHN2017</strain>
        <tissue evidence="8">Muscle</tissue>
    </source>
</reference>